<keyword evidence="1" id="KW-0805">Transcription regulation</keyword>
<dbReference type="Gene3D" id="1.10.10.10">
    <property type="entry name" value="Winged helix-like DNA-binding domain superfamily/Winged helix DNA-binding domain"/>
    <property type="match status" value="1"/>
</dbReference>
<dbReference type="PANTHER" id="PTHR33204">
    <property type="entry name" value="TRANSCRIPTIONAL REGULATOR, MARR FAMILY"/>
    <property type="match status" value="1"/>
</dbReference>
<dbReference type="InterPro" id="IPR036527">
    <property type="entry name" value="SCP2_sterol-bd_dom_sf"/>
</dbReference>
<dbReference type="SUPFAM" id="SSF55718">
    <property type="entry name" value="SCP-like"/>
    <property type="match status" value="1"/>
</dbReference>
<accession>A0A9W6VHZ3</accession>
<keyword evidence="3" id="KW-0804">Transcription</keyword>
<dbReference type="InterPro" id="IPR002577">
    <property type="entry name" value="HTH_HxlR"/>
</dbReference>
<feature type="domain" description="HTH hxlR-type" evidence="4">
    <location>
        <begin position="19"/>
        <end position="117"/>
    </location>
</feature>
<dbReference type="Proteomes" id="UP001165135">
    <property type="component" value="Unassembled WGS sequence"/>
</dbReference>
<sequence length="229" mass="25227">MILDTIATVSDKRRYDDPCGIARGLNVIGERWALLVVRELLFGPKRFTDLRHGLPTASQNVLSQRLRELETGGVVRRRRLGPPAATWVYELTEWGRGLEPVLFHLGRWGSRSPRTSGNELSTDALMLALRTSFDADAARDGTWELRLGDDRFRAVVADGRLRLERGGADEPDAVLVTDVATLRSVAFGDRALDEAAADGALRVEGDEEAAARFAASLRRPAPLEPAETR</sequence>
<evidence type="ECO:0000259" key="4">
    <source>
        <dbReference type="PROSITE" id="PS51118"/>
    </source>
</evidence>
<name>A0A9W6VHZ3_9ACTN</name>
<keyword evidence="2" id="KW-0238">DNA-binding</keyword>
<dbReference type="PANTHER" id="PTHR33204:SF18">
    <property type="entry name" value="TRANSCRIPTIONAL REGULATORY PROTEIN"/>
    <property type="match status" value="1"/>
</dbReference>
<evidence type="ECO:0000256" key="2">
    <source>
        <dbReference type="ARBA" id="ARBA00023125"/>
    </source>
</evidence>
<dbReference type="Pfam" id="PF01638">
    <property type="entry name" value="HxlR"/>
    <property type="match status" value="1"/>
</dbReference>
<dbReference type="InterPro" id="IPR036390">
    <property type="entry name" value="WH_DNA-bd_sf"/>
</dbReference>
<evidence type="ECO:0000313" key="5">
    <source>
        <dbReference type="EMBL" id="GLY72398.1"/>
    </source>
</evidence>
<protein>
    <submittedName>
        <fullName evidence="5">Transcriptional regulator</fullName>
    </submittedName>
</protein>
<dbReference type="SUPFAM" id="SSF46785">
    <property type="entry name" value="Winged helix' DNA-binding domain"/>
    <property type="match status" value="1"/>
</dbReference>
<dbReference type="InterPro" id="IPR036388">
    <property type="entry name" value="WH-like_DNA-bd_sf"/>
</dbReference>
<organism evidence="5 6">
    <name type="scientific">Actinoallomurus iriomotensis</name>
    <dbReference type="NCBI Taxonomy" id="478107"/>
    <lineage>
        <taxon>Bacteria</taxon>
        <taxon>Bacillati</taxon>
        <taxon>Actinomycetota</taxon>
        <taxon>Actinomycetes</taxon>
        <taxon>Streptosporangiales</taxon>
        <taxon>Thermomonosporaceae</taxon>
        <taxon>Actinoallomurus</taxon>
    </lineage>
</organism>
<dbReference type="InterPro" id="IPR029229">
    <property type="entry name" value="Alkyl_sulf_C"/>
</dbReference>
<dbReference type="Gene3D" id="3.30.1050.10">
    <property type="entry name" value="SCP2 sterol-binding domain"/>
    <property type="match status" value="1"/>
</dbReference>
<dbReference type="EMBL" id="BSTJ01000001">
    <property type="protein sequence ID" value="GLY72398.1"/>
    <property type="molecule type" value="Genomic_DNA"/>
</dbReference>
<evidence type="ECO:0000256" key="3">
    <source>
        <dbReference type="ARBA" id="ARBA00023163"/>
    </source>
</evidence>
<gene>
    <name evidence="5" type="ORF">Airi01_006650</name>
</gene>
<proteinExistence type="predicted"/>
<dbReference type="PROSITE" id="PS51118">
    <property type="entry name" value="HTH_HXLR"/>
    <property type="match status" value="1"/>
</dbReference>
<evidence type="ECO:0000256" key="1">
    <source>
        <dbReference type="ARBA" id="ARBA00023015"/>
    </source>
</evidence>
<dbReference type="Pfam" id="PF14864">
    <property type="entry name" value="Alkyl_sulf_C"/>
    <property type="match status" value="1"/>
</dbReference>
<dbReference type="AlphaFoldDB" id="A0A9W6VHZ3"/>
<dbReference type="GO" id="GO:0003677">
    <property type="term" value="F:DNA binding"/>
    <property type="evidence" value="ECO:0007669"/>
    <property type="project" value="UniProtKB-KW"/>
</dbReference>
<comment type="caution">
    <text evidence="5">The sequence shown here is derived from an EMBL/GenBank/DDBJ whole genome shotgun (WGS) entry which is preliminary data.</text>
</comment>
<evidence type="ECO:0000313" key="6">
    <source>
        <dbReference type="Proteomes" id="UP001165135"/>
    </source>
</evidence>
<reference evidence="5" key="1">
    <citation type="submission" date="2023-03" db="EMBL/GenBank/DDBJ databases">
        <title>Actinoallomurus iriomotensis NBRC 103681.</title>
        <authorList>
            <person name="Ichikawa N."/>
            <person name="Sato H."/>
            <person name="Tonouchi N."/>
        </authorList>
    </citation>
    <scope>NUCLEOTIDE SEQUENCE</scope>
    <source>
        <strain evidence="5">NBRC 103681</strain>
    </source>
</reference>